<proteinExistence type="inferred from homology"/>
<dbReference type="Gene3D" id="1.10.10.970">
    <property type="entry name" value="RNA 2'-phosphotransferase, Tpt1/KptA family, N-terminal domain"/>
    <property type="match status" value="1"/>
</dbReference>
<dbReference type="InterPro" id="IPR022928">
    <property type="entry name" value="RNA_2'-PTrans_KptA"/>
</dbReference>
<comment type="caution">
    <text evidence="6">The sequence shown here is derived from an EMBL/GenBank/DDBJ whole genome shotgun (WGS) entry which is preliminary data.</text>
</comment>
<keyword evidence="2 5" id="KW-0808">Transferase</keyword>
<dbReference type="NCBIfam" id="NF002014">
    <property type="entry name" value="PRK00819.1-4"/>
    <property type="match status" value="1"/>
</dbReference>
<evidence type="ECO:0000256" key="4">
    <source>
        <dbReference type="ARBA" id="ARBA00025212"/>
    </source>
</evidence>
<protein>
    <recommendedName>
        <fullName evidence="5">Probable RNA 2'-phosphotransferase</fullName>
        <ecNumber evidence="5">2.7.1.-</ecNumber>
    </recommendedName>
</protein>
<dbReference type="HAMAP" id="MF_00299">
    <property type="entry name" value="KptA"/>
    <property type="match status" value="1"/>
</dbReference>
<dbReference type="InterPro" id="IPR042081">
    <property type="entry name" value="RNA_2'-PTrans_C"/>
</dbReference>
<dbReference type="GO" id="GO:0000215">
    <property type="term" value="F:tRNA 2'-phosphotransferase activity"/>
    <property type="evidence" value="ECO:0007669"/>
    <property type="project" value="TreeGrafter"/>
</dbReference>
<comment type="similarity">
    <text evidence="1 5">Belongs to the KptA/TPT1 family.</text>
</comment>
<dbReference type="AlphaFoldDB" id="A0A3P1C3R9"/>
<evidence type="ECO:0000313" key="7">
    <source>
        <dbReference type="Proteomes" id="UP000271925"/>
    </source>
</evidence>
<dbReference type="Pfam" id="PF01885">
    <property type="entry name" value="PTS_2-RNA"/>
    <property type="match status" value="1"/>
</dbReference>
<reference evidence="6 7" key="1">
    <citation type="submission" date="2018-11" db="EMBL/GenBank/DDBJ databases">
        <authorList>
            <person name="Zhou Z."/>
            <person name="Wang G."/>
        </authorList>
    </citation>
    <scope>NUCLEOTIDE SEQUENCE [LARGE SCALE GENOMIC DNA]</scope>
    <source>
        <strain evidence="6 7">KCTC52004</strain>
    </source>
</reference>
<dbReference type="GO" id="GO:0003950">
    <property type="term" value="F:NAD+ poly-ADP-ribosyltransferase activity"/>
    <property type="evidence" value="ECO:0007669"/>
    <property type="project" value="InterPro"/>
</dbReference>
<evidence type="ECO:0000256" key="2">
    <source>
        <dbReference type="ARBA" id="ARBA00022679"/>
    </source>
</evidence>
<dbReference type="Proteomes" id="UP000271925">
    <property type="component" value="Unassembled WGS sequence"/>
</dbReference>
<dbReference type="SUPFAM" id="SSF56399">
    <property type="entry name" value="ADP-ribosylation"/>
    <property type="match status" value="1"/>
</dbReference>
<dbReference type="EC" id="2.7.1.-" evidence="5"/>
<dbReference type="Gene3D" id="3.20.170.30">
    <property type="match status" value="1"/>
</dbReference>
<dbReference type="PANTHER" id="PTHR12684:SF2">
    <property type="entry name" value="TRNA 2'-PHOSPHOTRANSFERASE 1"/>
    <property type="match status" value="1"/>
</dbReference>
<dbReference type="PANTHER" id="PTHR12684">
    <property type="entry name" value="PUTATIVE PHOSPHOTRANSFERASE"/>
    <property type="match status" value="1"/>
</dbReference>
<evidence type="ECO:0000256" key="1">
    <source>
        <dbReference type="ARBA" id="ARBA00009836"/>
    </source>
</evidence>
<comment type="function">
    <text evidence="4 5">Removes the 2'-phosphate from RNA via an intermediate in which the phosphate is ADP-ribosylated by NAD followed by a presumed transesterification to release the RNA and generate ADP-ribose 1''-2''-cyclic phosphate (APPR&gt;P). May function as an ADP-ribosylase.</text>
</comment>
<evidence type="ECO:0000256" key="3">
    <source>
        <dbReference type="ARBA" id="ARBA00023027"/>
    </source>
</evidence>
<dbReference type="InterPro" id="IPR002745">
    <property type="entry name" value="Ptrans_KptA/Tpt1"/>
</dbReference>
<keyword evidence="7" id="KW-1185">Reference proteome</keyword>
<dbReference type="GO" id="GO:0006388">
    <property type="term" value="P:tRNA splicing, via endonucleolytic cleavage and ligation"/>
    <property type="evidence" value="ECO:0007669"/>
    <property type="project" value="UniProtKB-UniRule"/>
</dbReference>
<dbReference type="EMBL" id="RQJO01000007">
    <property type="protein sequence ID" value="RRB07939.1"/>
    <property type="molecule type" value="Genomic_DNA"/>
</dbReference>
<sequence length="183" mass="21101">MSDKRITEISKFLSMVLRHKPEKIGIQLDENGWTDVADLLEKSNRFGIPFDLEMLKHIVDTNPKQRFALNAAQDKIRANQGHSVPIELGYASQEPPEILYHGTAEKSVQSILATGLEKRNRQHVHLSSDLETALKVGQRHGIPFVFKVFAKQMYNDKFEFYRSDNGVWLTHEVPVNYLKRNEE</sequence>
<name>A0A3P1C3R9_9BACT</name>
<gene>
    <name evidence="5" type="primary">kptA</name>
    <name evidence="6" type="ORF">EHT25_06350</name>
</gene>
<evidence type="ECO:0000313" key="6">
    <source>
        <dbReference type="EMBL" id="RRB07939.1"/>
    </source>
</evidence>
<keyword evidence="3 5" id="KW-0520">NAD</keyword>
<dbReference type="OrthoDB" id="4537997at2"/>
<evidence type="ECO:0000256" key="5">
    <source>
        <dbReference type="HAMAP-Rule" id="MF_00299"/>
    </source>
</evidence>
<organism evidence="6 7">
    <name type="scientific">Larkinella rosea</name>
    <dbReference type="NCBI Taxonomy" id="2025312"/>
    <lineage>
        <taxon>Bacteria</taxon>
        <taxon>Pseudomonadati</taxon>
        <taxon>Bacteroidota</taxon>
        <taxon>Cytophagia</taxon>
        <taxon>Cytophagales</taxon>
        <taxon>Spirosomataceae</taxon>
        <taxon>Larkinella</taxon>
    </lineage>
</organism>
<accession>A0A3P1C3R9</accession>
<dbReference type="InterPro" id="IPR042080">
    <property type="entry name" value="RNA_2'-PTrans_N"/>
</dbReference>